<evidence type="ECO:0000256" key="3">
    <source>
        <dbReference type="ARBA" id="ARBA00021157"/>
    </source>
</evidence>
<keyword evidence="4 17" id="KW-0723">Serine/threonine-protein kinase</keyword>
<dbReference type="GO" id="GO:0000776">
    <property type="term" value="C:kinetochore"/>
    <property type="evidence" value="ECO:0007669"/>
    <property type="project" value="UniProtKB-KW"/>
</dbReference>
<feature type="binding site" evidence="15">
    <location>
        <begin position="202"/>
        <end position="203"/>
    </location>
    <ligand>
        <name>ATP</name>
        <dbReference type="ChEBI" id="CHEBI:30616"/>
    </ligand>
</feature>
<dbReference type="InterPro" id="IPR008271">
    <property type="entry name" value="Ser/Thr_kinase_AS"/>
</dbReference>
<evidence type="ECO:0000313" key="19">
    <source>
        <dbReference type="EMBL" id="CAI5760482.1"/>
    </source>
</evidence>
<keyword evidence="5 17" id="KW-0808">Transferase</keyword>
<reference evidence="19" key="1">
    <citation type="submission" date="2022-12" db="EMBL/GenBank/DDBJ databases">
        <authorList>
            <person name="Brejova B."/>
        </authorList>
    </citation>
    <scope>NUCLEOTIDE SEQUENCE</scope>
</reference>
<evidence type="ECO:0000256" key="1">
    <source>
        <dbReference type="ARBA" id="ARBA00004629"/>
    </source>
</evidence>
<dbReference type="PROSITE" id="PS00108">
    <property type="entry name" value="PROTEIN_KINASE_ST"/>
    <property type="match status" value="1"/>
</dbReference>
<dbReference type="FunFam" id="1.10.510.10:FF:000235">
    <property type="entry name" value="Serine/threonine-protein kinase ark1"/>
    <property type="match status" value="1"/>
</dbReference>
<comment type="catalytic activity">
    <reaction evidence="12 17">
        <text>L-threonyl-[protein] + ATP = O-phospho-L-threonyl-[protein] + ADP + H(+)</text>
        <dbReference type="Rhea" id="RHEA:46608"/>
        <dbReference type="Rhea" id="RHEA-COMP:11060"/>
        <dbReference type="Rhea" id="RHEA-COMP:11605"/>
        <dbReference type="ChEBI" id="CHEBI:15378"/>
        <dbReference type="ChEBI" id="CHEBI:30013"/>
        <dbReference type="ChEBI" id="CHEBI:30616"/>
        <dbReference type="ChEBI" id="CHEBI:61977"/>
        <dbReference type="ChEBI" id="CHEBI:456216"/>
        <dbReference type="EC" id="2.7.11.1"/>
    </reaction>
</comment>
<dbReference type="EC" id="2.7.11.1" evidence="2 17"/>
<organism evidence="19 20">
    <name type="scientific">Candida verbasci</name>
    <dbReference type="NCBI Taxonomy" id="1227364"/>
    <lineage>
        <taxon>Eukaryota</taxon>
        <taxon>Fungi</taxon>
        <taxon>Dikarya</taxon>
        <taxon>Ascomycota</taxon>
        <taxon>Saccharomycotina</taxon>
        <taxon>Pichiomycetes</taxon>
        <taxon>Debaryomycetaceae</taxon>
        <taxon>Candida/Lodderomyces clade</taxon>
        <taxon>Candida</taxon>
    </lineage>
</organism>
<proteinExistence type="inferred from homology"/>
<dbReference type="SUPFAM" id="SSF56112">
    <property type="entry name" value="Protein kinase-like (PK-like)"/>
    <property type="match status" value="1"/>
</dbReference>
<dbReference type="PROSITE" id="PS50011">
    <property type="entry name" value="PROTEIN_KINASE_DOM"/>
    <property type="match status" value="1"/>
</dbReference>
<evidence type="ECO:0000256" key="15">
    <source>
        <dbReference type="PIRSR" id="PIRSR630616-2"/>
    </source>
</evidence>
<dbReference type="GO" id="GO:1902115">
    <property type="term" value="P:regulation of organelle assembly"/>
    <property type="evidence" value="ECO:0007669"/>
    <property type="project" value="UniProtKB-ARBA"/>
</dbReference>
<dbReference type="GO" id="GO:0000819">
    <property type="term" value="P:sister chromatid segregation"/>
    <property type="evidence" value="ECO:0007669"/>
    <property type="project" value="UniProtKB-ARBA"/>
</dbReference>
<evidence type="ECO:0000256" key="9">
    <source>
        <dbReference type="ARBA" id="ARBA00022838"/>
    </source>
</evidence>
<dbReference type="InterPro" id="IPR000719">
    <property type="entry name" value="Prot_kinase_dom"/>
</dbReference>
<comment type="caution">
    <text evidence="19">The sequence shown here is derived from an EMBL/GenBank/DDBJ whole genome shotgun (WGS) entry which is preliminary data.</text>
</comment>
<dbReference type="GO" id="GO:0051233">
    <property type="term" value="C:spindle midzone"/>
    <property type="evidence" value="ECO:0007669"/>
    <property type="project" value="UniProtKB-ARBA"/>
</dbReference>
<dbReference type="Proteomes" id="UP001152885">
    <property type="component" value="Unassembled WGS sequence"/>
</dbReference>
<comment type="subcellular location">
    <subcellularLocation>
        <location evidence="1">Chromosome</location>
        <location evidence="1">Centromere</location>
        <location evidence="1">Kinetochore</location>
    </subcellularLocation>
</comment>
<keyword evidence="10 15" id="KW-0067">ATP-binding</keyword>
<dbReference type="InterPro" id="IPR011009">
    <property type="entry name" value="Kinase-like_dom_sf"/>
</dbReference>
<keyword evidence="11" id="KW-0137">Centromere</keyword>
<dbReference type="GO" id="GO:0032133">
    <property type="term" value="C:chromosome passenger complex"/>
    <property type="evidence" value="ECO:0007669"/>
    <property type="project" value="UniProtKB-ARBA"/>
</dbReference>
<dbReference type="GO" id="GO:0090266">
    <property type="term" value="P:regulation of mitotic cell cycle spindle assembly checkpoint"/>
    <property type="evidence" value="ECO:0007669"/>
    <property type="project" value="UniProtKB-ARBA"/>
</dbReference>
<gene>
    <name evidence="19" type="ORF">CANVERA_P4992</name>
</gene>
<evidence type="ECO:0000313" key="20">
    <source>
        <dbReference type="Proteomes" id="UP001152885"/>
    </source>
</evidence>
<accession>A0A9W4U1J7</accession>
<comment type="similarity">
    <text evidence="17">Belongs to the protein kinase superfamily. Ser/Thr protein kinase family. Aurora subfamily.</text>
</comment>
<evidence type="ECO:0000256" key="5">
    <source>
        <dbReference type="ARBA" id="ARBA00022679"/>
    </source>
</evidence>
<dbReference type="GO" id="GO:0005524">
    <property type="term" value="F:ATP binding"/>
    <property type="evidence" value="ECO:0007669"/>
    <property type="project" value="UniProtKB-UniRule"/>
</dbReference>
<dbReference type="GO" id="GO:0004674">
    <property type="term" value="F:protein serine/threonine kinase activity"/>
    <property type="evidence" value="ECO:0007669"/>
    <property type="project" value="UniProtKB-KW"/>
</dbReference>
<keyword evidence="20" id="KW-1185">Reference proteome</keyword>
<comment type="catalytic activity">
    <reaction evidence="13 17">
        <text>L-seryl-[protein] + ATP = O-phospho-L-seryl-[protein] + ADP + H(+)</text>
        <dbReference type="Rhea" id="RHEA:17989"/>
        <dbReference type="Rhea" id="RHEA-COMP:9863"/>
        <dbReference type="Rhea" id="RHEA-COMP:11604"/>
        <dbReference type="ChEBI" id="CHEBI:15378"/>
        <dbReference type="ChEBI" id="CHEBI:29999"/>
        <dbReference type="ChEBI" id="CHEBI:30616"/>
        <dbReference type="ChEBI" id="CHEBI:83421"/>
        <dbReference type="ChEBI" id="CHEBI:456216"/>
        <dbReference type="EC" id="2.7.11.1"/>
    </reaction>
</comment>
<dbReference type="Gene3D" id="1.10.510.10">
    <property type="entry name" value="Transferase(Phosphotransferase) domain 1"/>
    <property type="match status" value="1"/>
</dbReference>
<feature type="binding site" evidence="15">
    <location>
        <position position="104"/>
    </location>
    <ligand>
        <name>ATP</name>
        <dbReference type="ChEBI" id="CHEBI:30616"/>
    </ligand>
</feature>
<feature type="active site" description="Proton acceptor" evidence="14">
    <location>
        <position position="198"/>
    </location>
</feature>
<dbReference type="GO" id="GO:0008608">
    <property type="term" value="P:attachment of spindle microtubules to kinetochore"/>
    <property type="evidence" value="ECO:0007669"/>
    <property type="project" value="UniProtKB-ARBA"/>
</dbReference>
<evidence type="ECO:0000256" key="16">
    <source>
        <dbReference type="PIRSR" id="PIRSR630616-3"/>
    </source>
</evidence>
<dbReference type="CDD" id="cd14007">
    <property type="entry name" value="STKc_Aurora"/>
    <property type="match status" value="1"/>
</dbReference>
<evidence type="ECO:0000256" key="14">
    <source>
        <dbReference type="PIRSR" id="PIRSR630616-1"/>
    </source>
</evidence>
<dbReference type="OrthoDB" id="377346at2759"/>
<dbReference type="GO" id="GO:0044779">
    <property type="term" value="P:meiotic spindle checkpoint signaling"/>
    <property type="evidence" value="ECO:0007669"/>
    <property type="project" value="UniProtKB-ARBA"/>
</dbReference>
<evidence type="ECO:0000256" key="13">
    <source>
        <dbReference type="ARBA" id="ARBA00048679"/>
    </source>
</evidence>
<dbReference type="PANTHER" id="PTHR24350">
    <property type="entry name" value="SERINE/THREONINE-PROTEIN KINASE IAL-RELATED"/>
    <property type="match status" value="1"/>
</dbReference>
<evidence type="ECO:0000256" key="10">
    <source>
        <dbReference type="ARBA" id="ARBA00022840"/>
    </source>
</evidence>
<keyword evidence="9" id="KW-0995">Kinetochore</keyword>
<dbReference type="FunFam" id="3.30.200.20:FF:000042">
    <property type="entry name" value="Aurora kinase A"/>
    <property type="match status" value="1"/>
</dbReference>
<dbReference type="GO" id="GO:0032465">
    <property type="term" value="P:regulation of cytokinesis"/>
    <property type="evidence" value="ECO:0007669"/>
    <property type="project" value="UniProtKB-ARBA"/>
</dbReference>
<sequence length="338" mass="39720">MSETLNSKPDLHKIRKPLNKLTNNKSEFKLRQNSLKSNKQNFKDITTPTPIRNGIRKSYVSPTRNTNSQLKFKDFELGKILGKGKLGKVYLAKHLASGYPVALKVMSKHDLIEHKLENNFKREIEIQSNLYHPNITRLFTWFFDDVNVYLVLEYSIYGEIYHNLKILKRFDNSIASYYIYQVTKALIYLHSKNIIHRDLKPENIMLTLNNNVKLSDFGWSVQMKNDRRLTVCGTVDYLPPEMIETKEHDFNVDKWSLGVLCYEFLVGKPPFEEPDTNATYKRIYNVDINYPSYLDPDAVDLIDKLLIKVPENRLDLKEVLQHKWIVKNKVNWPKYTST</sequence>
<feature type="binding site" evidence="15">
    <location>
        <position position="85"/>
    </location>
    <ligand>
        <name>ATP</name>
        <dbReference type="ChEBI" id="CHEBI:30616"/>
    </ligand>
</feature>
<evidence type="ECO:0000256" key="4">
    <source>
        <dbReference type="ARBA" id="ARBA00022527"/>
    </source>
</evidence>
<evidence type="ECO:0000256" key="17">
    <source>
        <dbReference type="RuleBase" id="RU367134"/>
    </source>
</evidence>
<evidence type="ECO:0000256" key="2">
    <source>
        <dbReference type="ARBA" id="ARBA00012513"/>
    </source>
</evidence>
<evidence type="ECO:0000256" key="12">
    <source>
        <dbReference type="ARBA" id="ARBA00047899"/>
    </source>
</evidence>
<dbReference type="AlphaFoldDB" id="A0A9W4U1J7"/>
<dbReference type="InterPro" id="IPR030616">
    <property type="entry name" value="Aur-like"/>
</dbReference>
<evidence type="ECO:0000256" key="11">
    <source>
        <dbReference type="ARBA" id="ARBA00023328"/>
    </source>
</evidence>
<evidence type="ECO:0000256" key="8">
    <source>
        <dbReference type="ARBA" id="ARBA00022829"/>
    </source>
</evidence>
<dbReference type="EMBL" id="CANTUO010000007">
    <property type="protein sequence ID" value="CAI5760482.1"/>
    <property type="molecule type" value="Genomic_DNA"/>
</dbReference>
<keyword evidence="7 17" id="KW-0418">Kinase</keyword>
<dbReference type="GO" id="GO:0072479">
    <property type="term" value="P:response to mitotic cell cycle spindle assembly checkpoint signaling"/>
    <property type="evidence" value="ECO:0007669"/>
    <property type="project" value="UniProtKB-ARBA"/>
</dbReference>
<feature type="binding site" evidence="15">
    <location>
        <position position="216"/>
    </location>
    <ligand>
        <name>ATP</name>
        <dbReference type="ChEBI" id="CHEBI:30616"/>
    </ligand>
</feature>
<protein>
    <recommendedName>
        <fullName evidence="3 17">Aurora kinase</fullName>
        <ecNumber evidence="2 17">2.7.11.1</ecNumber>
    </recommendedName>
</protein>
<keyword evidence="6 15" id="KW-0547">Nucleotide-binding</keyword>
<evidence type="ECO:0000259" key="18">
    <source>
        <dbReference type="PROSITE" id="PS50011"/>
    </source>
</evidence>
<feature type="cross-link" description="Glycyl lysine isopeptide (Lys-Gly) (interchain with G-Cter in SUMO2)" evidence="16">
    <location>
        <position position="200"/>
    </location>
</feature>
<evidence type="ECO:0000256" key="7">
    <source>
        <dbReference type="ARBA" id="ARBA00022777"/>
    </source>
</evidence>
<keyword evidence="8" id="KW-0159">Chromosome partition</keyword>
<dbReference type="SMART" id="SM00220">
    <property type="entry name" value="S_TKc"/>
    <property type="match status" value="1"/>
</dbReference>
<name>A0A9W4U1J7_9ASCO</name>
<dbReference type="Pfam" id="PF00069">
    <property type="entry name" value="Pkinase"/>
    <property type="match status" value="1"/>
</dbReference>
<feature type="domain" description="Protein kinase" evidence="18">
    <location>
        <begin position="75"/>
        <end position="325"/>
    </location>
</feature>
<evidence type="ECO:0000256" key="6">
    <source>
        <dbReference type="ARBA" id="ARBA00022741"/>
    </source>
</evidence>
<dbReference type="GO" id="GO:0045143">
    <property type="term" value="P:homologous chromosome segregation"/>
    <property type="evidence" value="ECO:0007669"/>
    <property type="project" value="UniProtKB-ARBA"/>
</dbReference>